<protein>
    <submittedName>
        <fullName evidence="1">Uncharacterized protein</fullName>
    </submittedName>
</protein>
<keyword evidence="2" id="KW-1185">Reference proteome</keyword>
<dbReference type="AlphaFoldDB" id="A0A4Z2EYS1"/>
<proteinExistence type="predicted"/>
<dbReference type="Proteomes" id="UP000314294">
    <property type="component" value="Unassembled WGS sequence"/>
</dbReference>
<evidence type="ECO:0000313" key="1">
    <source>
        <dbReference type="EMBL" id="TNN33514.1"/>
    </source>
</evidence>
<dbReference type="EMBL" id="SRLO01002222">
    <property type="protein sequence ID" value="TNN33514.1"/>
    <property type="molecule type" value="Genomic_DNA"/>
</dbReference>
<name>A0A4Z2EYS1_9TELE</name>
<reference evidence="1 2" key="1">
    <citation type="submission" date="2019-03" db="EMBL/GenBank/DDBJ databases">
        <title>First draft genome of Liparis tanakae, snailfish: a comprehensive survey of snailfish specific genes.</title>
        <authorList>
            <person name="Kim W."/>
            <person name="Song I."/>
            <person name="Jeong J.-H."/>
            <person name="Kim D."/>
            <person name="Kim S."/>
            <person name="Ryu S."/>
            <person name="Song J.Y."/>
            <person name="Lee S.K."/>
        </authorList>
    </citation>
    <scope>NUCLEOTIDE SEQUENCE [LARGE SCALE GENOMIC DNA]</scope>
    <source>
        <tissue evidence="1">Muscle</tissue>
    </source>
</reference>
<evidence type="ECO:0000313" key="2">
    <source>
        <dbReference type="Proteomes" id="UP000314294"/>
    </source>
</evidence>
<accession>A0A4Z2EYS1</accession>
<organism evidence="1 2">
    <name type="scientific">Liparis tanakae</name>
    <name type="common">Tanaka's snailfish</name>
    <dbReference type="NCBI Taxonomy" id="230148"/>
    <lineage>
        <taxon>Eukaryota</taxon>
        <taxon>Metazoa</taxon>
        <taxon>Chordata</taxon>
        <taxon>Craniata</taxon>
        <taxon>Vertebrata</taxon>
        <taxon>Euteleostomi</taxon>
        <taxon>Actinopterygii</taxon>
        <taxon>Neopterygii</taxon>
        <taxon>Teleostei</taxon>
        <taxon>Neoteleostei</taxon>
        <taxon>Acanthomorphata</taxon>
        <taxon>Eupercaria</taxon>
        <taxon>Perciformes</taxon>
        <taxon>Cottioidei</taxon>
        <taxon>Cottales</taxon>
        <taxon>Liparidae</taxon>
        <taxon>Liparis</taxon>
    </lineage>
</organism>
<gene>
    <name evidence="1" type="ORF">EYF80_056322</name>
</gene>
<comment type="caution">
    <text evidence="1">The sequence shown here is derived from an EMBL/GenBank/DDBJ whole genome shotgun (WGS) entry which is preliminary data.</text>
</comment>
<sequence>MGEEEEEEDGSCLTFSTALQPASLVPADPSCCLIAQREAITLNQHNTLAVSLLRVVLVPHRLTDADVMFTAAPVKLHNDGVEVEV</sequence>